<organism evidence="17 18">
    <name type="scientific">Thermovenabulum gondwanense</name>
    <dbReference type="NCBI Taxonomy" id="520767"/>
    <lineage>
        <taxon>Bacteria</taxon>
        <taxon>Bacillati</taxon>
        <taxon>Bacillota</taxon>
        <taxon>Clostridia</taxon>
        <taxon>Thermosediminibacterales</taxon>
        <taxon>Thermosediminibacteraceae</taxon>
        <taxon>Thermovenabulum</taxon>
    </lineage>
</organism>
<evidence type="ECO:0000256" key="3">
    <source>
        <dbReference type="ARBA" id="ARBA00005174"/>
    </source>
</evidence>
<dbReference type="Gene3D" id="3.30.470.20">
    <property type="entry name" value="ATP-grasp fold, B domain"/>
    <property type="match status" value="1"/>
</dbReference>
<dbReference type="FunFam" id="3.90.600.10:FF:000001">
    <property type="entry name" value="Trifunctional purine biosynthetic protein adenosine-3"/>
    <property type="match status" value="1"/>
</dbReference>
<evidence type="ECO:0000256" key="15">
    <source>
        <dbReference type="PROSITE-ProRule" id="PRU00409"/>
    </source>
</evidence>
<accession>A0A162MJJ3</accession>
<evidence type="ECO:0000259" key="16">
    <source>
        <dbReference type="PROSITE" id="PS50975"/>
    </source>
</evidence>
<dbReference type="Gene3D" id="3.40.50.20">
    <property type="match status" value="1"/>
</dbReference>
<dbReference type="SMART" id="SM01209">
    <property type="entry name" value="GARS_A"/>
    <property type="match status" value="1"/>
</dbReference>
<evidence type="ECO:0000256" key="13">
    <source>
        <dbReference type="ARBA" id="ARBA00042864"/>
    </source>
</evidence>
<dbReference type="InterPro" id="IPR011761">
    <property type="entry name" value="ATP-grasp"/>
</dbReference>
<proteinExistence type="inferred from homology"/>
<evidence type="ECO:0000256" key="8">
    <source>
        <dbReference type="ARBA" id="ARBA00022755"/>
    </source>
</evidence>
<evidence type="ECO:0000256" key="10">
    <source>
        <dbReference type="ARBA" id="ARBA00023211"/>
    </source>
</evidence>
<dbReference type="PROSITE" id="PS00184">
    <property type="entry name" value="GARS"/>
    <property type="match status" value="1"/>
</dbReference>
<keyword evidence="8 14" id="KW-0658">Purine biosynthesis</keyword>
<dbReference type="InterPro" id="IPR020560">
    <property type="entry name" value="PRibGlycinamide_synth_C-dom"/>
</dbReference>
<comment type="pathway">
    <text evidence="3 14">Purine metabolism; IMP biosynthesis via de novo pathway; N(1)-(5-phospho-D-ribosyl)glycinamide from 5-phospho-alpha-D-ribose 1-diphosphate: step 2/2.</text>
</comment>
<dbReference type="FunFam" id="3.30.1490.20:FF:000006">
    <property type="entry name" value="phosphoribosylamine--glycine ligase, chloroplastic-like"/>
    <property type="match status" value="1"/>
</dbReference>
<dbReference type="EC" id="6.3.4.13" evidence="4 14"/>
<dbReference type="RefSeq" id="WP_068748380.1">
    <property type="nucleotide sequence ID" value="NZ_LOHZ01000028.1"/>
</dbReference>
<dbReference type="SUPFAM" id="SSF52440">
    <property type="entry name" value="PreATP-grasp domain"/>
    <property type="match status" value="1"/>
</dbReference>
<comment type="catalytic activity">
    <reaction evidence="14">
        <text>5-phospho-beta-D-ribosylamine + glycine + ATP = N(1)-(5-phospho-beta-D-ribosyl)glycinamide + ADP + phosphate + H(+)</text>
        <dbReference type="Rhea" id="RHEA:17453"/>
        <dbReference type="ChEBI" id="CHEBI:15378"/>
        <dbReference type="ChEBI" id="CHEBI:30616"/>
        <dbReference type="ChEBI" id="CHEBI:43474"/>
        <dbReference type="ChEBI" id="CHEBI:57305"/>
        <dbReference type="ChEBI" id="CHEBI:58681"/>
        <dbReference type="ChEBI" id="CHEBI:143788"/>
        <dbReference type="ChEBI" id="CHEBI:456216"/>
        <dbReference type="EC" id="6.3.4.13"/>
    </reaction>
</comment>
<evidence type="ECO:0000256" key="6">
    <source>
        <dbReference type="ARBA" id="ARBA00022723"/>
    </source>
</evidence>
<evidence type="ECO:0000256" key="1">
    <source>
        <dbReference type="ARBA" id="ARBA00001936"/>
    </source>
</evidence>
<keyword evidence="18" id="KW-1185">Reference proteome</keyword>
<keyword evidence="6" id="KW-0479">Metal-binding</keyword>
<evidence type="ECO:0000313" key="17">
    <source>
        <dbReference type="EMBL" id="KYO66370.1"/>
    </source>
</evidence>
<dbReference type="EMBL" id="LOHZ01000028">
    <property type="protein sequence ID" value="KYO66370.1"/>
    <property type="molecule type" value="Genomic_DNA"/>
</dbReference>
<dbReference type="InterPro" id="IPR020562">
    <property type="entry name" value="PRibGlycinamide_synth_N"/>
</dbReference>
<dbReference type="UniPathway" id="UPA00074">
    <property type="reaction ID" value="UER00125"/>
</dbReference>
<keyword evidence="9 15" id="KW-0067">ATP-binding</keyword>
<dbReference type="AlphaFoldDB" id="A0A162MJJ3"/>
<dbReference type="SMART" id="SM01210">
    <property type="entry name" value="GARS_C"/>
    <property type="match status" value="1"/>
</dbReference>
<evidence type="ECO:0000256" key="2">
    <source>
        <dbReference type="ARBA" id="ARBA00001946"/>
    </source>
</evidence>
<dbReference type="GO" id="GO:0046872">
    <property type="term" value="F:metal ion binding"/>
    <property type="evidence" value="ECO:0007669"/>
    <property type="project" value="UniProtKB-KW"/>
</dbReference>
<dbReference type="PANTHER" id="PTHR43472:SF1">
    <property type="entry name" value="PHOSPHORIBOSYLAMINE--GLYCINE LIGASE, CHLOROPLASTIC"/>
    <property type="match status" value="1"/>
</dbReference>
<dbReference type="HAMAP" id="MF_00138">
    <property type="entry name" value="GARS"/>
    <property type="match status" value="1"/>
</dbReference>
<keyword evidence="7 15" id="KW-0547">Nucleotide-binding</keyword>
<dbReference type="PANTHER" id="PTHR43472">
    <property type="entry name" value="PHOSPHORIBOSYLAMINE--GLYCINE LIGASE"/>
    <property type="match status" value="1"/>
</dbReference>
<dbReference type="GO" id="GO:0009113">
    <property type="term" value="P:purine nucleobase biosynthetic process"/>
    <property type="evidence" value="ECO:0007669"/>
    <property type="project" value="InterPro"/>
</dbReference>
<dbReference type="Gene3D" id="3.90.600.10">
    <property type="entry name" value="Phosphoribosylglycinamide synthetase, C-terminal domain"/>
    <property type="match status" value="1"/>
</dbReference>
<dbReference type="FunFam" id="3.30.470.20:FF:000018">
    <property type="entry name" value="Trifunctional purine biosynthetic protein adenosine-3"/>
    <property type="match status" value="1"/>
</dbReference>
<dbReference type="GO" id="GO:0004637">
    <property type="term" value="F:phosphoribosylamine-glycine ligase activity"/>
    <property type="evidence" value="ECO:0007669"/>
    <property type="project" value="UniProtKB-UniRule"/>
</dbReference>
<comment type="cofactor">
    <cofactor evidence="1">
        <name>Mn(2+)</name>
        <dbReference type="ChEBI" id="CHEBI:29035"/>
    </cofactor>
</comment>
<name>A0A162MJJ3_9FIRM</name>
<feature type="domain" description="ATP-grasp" evidence="16">
    <location>
        <begin position="107"/>
        <end position="313"/>
    </location>
</feature>
<dbReference type="InterPro" id="IPR020559">
    <property type="entry name" value="PRibGlycinamide_synth_CS"/>
</dbReference>
<dbReference type="GO" id="GO:0005524">
    <property type="term" value="F:ATP binding"/>
    <property type="evidence" value="ECO:0007669"/>
    <property type="project" value="UniProtKB-UniRule"/>
</dbReference>
<dbReference type="Pfam" id="PF01071">
    <property type="entry name" value="GARS_A"/>
    <property type="match status" value="1"/>
</dbReference>
<gene>
    <name evidence="14 17" type="primary">purD</name>
    <name evidence="17" type="ORF">ATZ99_12520</name>
</gene>
<evidence type="ECO:0000256" key="4">
    <source>
        <dbReference type="ARBA" id="ARBA00013255"/>
    </source>
</evidence>
<dbReference type="InterPro" id="IPR016185">
    <property type="entry name" value="PreATP-grasp_dom_sf"/>
</dbReference>
<dbReference type="Gene3D" id="3.30.1490.20">
    <property type="entry name" value="ATP-grasp fold, A domain"/>
    <property type="match status" value="1"/>
</dbReference>
<comment type="similarity">
    <text evidence="11 14">Belongs to the GARS family.</text>
</comment>
<sequence length="418" mass="46088">MRILVVGQGGREHALCYAIAKSKKVKEIFVSPGNPGMDEIARRVDINAENIAGLADFALNKNIDITVVGPETPLALGISDEFNKRGLNVIGPVKEGALLESSKVFAKNLMRKYSVPTAFYEVFDDYRKALEFIEVQKFPVVIKAEGLAQGKGVVIARDKREAREALEDIMVKKVFGSSGERVVIEEFLEGREVTVLAFCDGNSIIPMLPSRDHKRLFDNNEGPNTGGMGAICPCPDVDGNLMEDIYKKILIRTLEGLKKEGIIYKGILYAGLMLTKEGPKVLEFNCRFGDPEAQAVLPLLKSDVVEIFESIINENLDKQTIEWEGLFAVNVVAASGGYPGKYEKGKKIIGLEKARQKGVFVFHSGTLKSGNEYYTSGGRVLSVTAMGAKLSEAREKAYDALKEIYFEGMHFRKDIGLY</sequence>
<dbReference type="Proteomes" id="UP000075737">
    <property type="component" value="Unassembled WGS sequence"/>
</dbReference>
<keyword evidence="10" id="KW-0464">Manganese</keyword>
<evidence type="ECO:0000256" key="5">
    <source>
        <dbReference type="ARBA" id="ARBA00022598"/>
    </source>
</evidence>
<dbReference type="OrthoDB" id="9807240at2"/>
<dbReference type="GO" id="GO:0006189">
    <property type="term" value="P:'de novo' IMP biosynthetic process"/>
    <property type="evidence" value="ECO:0007669"/>
    <property type="project" value="UniProtKB-UniRule"/>
</dbReference>
<keyword evidence="5 14" id="KW-0436">Ligase</keyword>
<dbReference type="InterPro" id="IPR037123">
    <property type="entry name" value="PRibGlycinamide_synth_C_sf"/>
</dbReference>
<evidence type="ECO:0000256" key="11">
    <source>
        <dbReference type="ARBA" id="ARBA00038345"/>
    </source>
</evidence>
<evidence type="ECO:0000256" key="9">
    <source>
        <dbReference type="ARBA" id="ARBA00022840"/>
    </source>
</evidence>
<dbReference type="InterPro" id="IPR011054">
    <property type="entry name" value="Rudment_hybrid_motif"/>
</dbReference>
<evidence type="ECO:0000256" key="7">
    <source>
        <dbReference type="ARBA" id="ARBA00022741"/>
    </source>
</evidence>
<dbReference type="Pfam" id="PF02844">
    <property type="entry name" value="GARS_N"/>
    <property type="match status" value="1"/>
</dbReference>
<dbReference type="SUPFAM" id="SSF51246">
    <property type="entry name" value="Rudiment single hybrid motif"/>
    <property type="match status" value="1"/>
</dbReference>
<dbReference type="InterPro" id="IPR020561">
    <property type="entry name" value="PRibGlycinamid_synth_ATP-grasp"/>
</dbReference>
<evidence type="ECO:0000256" key="14">
    <source>
        <dbReference type="HAMAP-Rule" id="MF_00138"/>
    </source>
</evidence>
<comment type="caution">
    <text evidence="17">The sequence shown here is derived from an EMBL/GenBank/DDBJ whole genome shotgun (WGS) entry which is preliminary data.</text>
</comment>
<dbReference type="NCBIfam" id="TIGR00877">
    <property type="entry name" value="purD"/>
    <property type="match status" value="1"/>
</dbReference>
<dbReference type="STRING" id="520767.ATZ99_12520"/>
<dbReference type="PROSITE" id="PS50975">
    <property type="entry name" value="ATP_GRASP"/>
    <property type="match status" value="1"/>
</dbReference>
<dbReference type="InterPro" id="IPR000115">
    <property type="entry name" value="PRibGlycinamide_synth"/>
</dbReference>
<reference evidence="17 18" key="1">
    <citation type="submission" date="2015-12" db="EMBL/GenBank/DDBJ databases">
        <title>Draft genome of Thermovenabulum gondwanense isolated from a red thermophilic microbial mat colonisisng an outflow channel of a bore well.</title>
        <authorList>
            <person name="Patel B.K."/>
        </authorList>
    </citation>
    <scope>NUCLEOTIDE SEQUENCE [LARGE SCALE GENOMIC DNA]</scope>
    <source>
        <strain evidence="17 18">R270</strain>
    </source>
</reference>
<dbReference type="Pfam" id="PF02843">
    <property type="entry name" value="GARS_C"/>
    <property type="match status" value="1"/>
</dbReference>
<dbReference type="InterPro" id="IPR013815">
    <property type="entry name" value="ATP_grasp_subdomain_1"/>
</dbReference>
<dbReference type="SUPFAM" id="SSF56059">
    <property type="entry name" value="Glutathione synthetase ATP-binding domain-like"/>
    <property type="match status" value="1"/>
</dbReference>
<dbReference type="PATRIC" id="fig|520767.4.peg.1356"/>
<evidence type="ECO:0000256" key="12">
    <source>
        <dbReference type="ARBA" id="ARBA00042242"/>
    </source>
</evidence>
<evidence type="ECO:0000313" key="18">
    <source>
        <dbReference type="Proteomes" id="UP000075737"/>
    </source>
</evidence>
<comment type="cofactor">
    <cofactor evidence="2">
        <name>Mg(2+)</name>
        <dbReference type="ChEBI" id="CHEBI:18420"/>
    </cofactor>
</comment>
<protein>
    <recommendedName>
        <fullName evidence="4 14">Phosphoribosylamine--glycine ligase</fullName>
        <ecNumber evidence="4 14">6.3.4.13</ecNumber>
    </recommendedName>
    <alternativeName>
        <fullName evidence="14">GARS</fullName>
    </alternativeName>
    <alternativeName>
        <fullName evidence="12 14">Glycinamide ribonucleotide synthetase</fullName>
    </alternativeName>
    <alternativeName>
        <fullName evidence="13 14">Phosphoribosylglycinamide synthetase</fullName>
    </alternativeName>
</protein>